<evidence type="ECO:0000313" key="4">
    <source>
        <dbReference type="Proteomes" id="UP000244937"/>
    </source>
</evidence>
<evidence type="ECO:0000256" key="1">
    <source>
        <dbReference type="SAM" id="SignalP"/>
    </source>
</evidence>
<evidence type="ECO:0000313" key="3">
    <source>
        <dbReference type="EMBL" id="AWI24793.1"/>
    </source>
</evidence>
<dbReference type="Proteomes" id="UP000244937">
    <property type="component" value="Chromosome"/>
</dbReference>
<evidence type="ECO:0000259" key="2">
    <source>
        <dbReference type="Pfam" id="PF13568"/>
    </source>
</evidence>
<keyword evidence="1" id="KW-0732">Signal</keyword>
<dbReference type="OrthoDB" id="959017at2"/>
<feature type="chain" id="PRO_5015683108" description="Outer membrane protein beta-barrel domain-containing protein" evidence="1">
    <location>
        <begin position="18"/>
        <end position="233"/>
    </location>
</feature>
<sequence>MRLLKILCLFVAATAFSQEQPPVKVQDTTFFTKVDSLYREDQFYFSVTYNLLQHKPPGFSLNGFSTGISMGFLRDMPINKRRTYAIAAGLGISYNKYHNNLLVTESGGGHNYEILEDVSYSKNKLEQVFLDLPIEFRWRNSTPESHKFYRIYAGFKVRYLLMNKTKFVGDETITVFKNKDFNQIQVGPYVATGFNTWNFHVYYGLTPLFKSAQVNGKPIEMRTLNFGLMFYIL</sequence>
<protein>
    <recommendedName>
        <fullName evidence="2">Outer membrane protein beta-barrel domain-containing protein</fullName>
    </recommendedName>
</protein>
<organism evidence="3 4">
    <name type="scientific">Flavobacterium pallidum</name>
    <dbReference type="NCBI Taxonomy" id="2172098"/>
    <lineage>
        <taxon>Bacteria</taxon>
        <taxon>Pseudomonadati</taxon>
        <taxon>Bacteroidota</taxon>
        <taxon>Flavobacteriia</taxon>
        <taxon>Flavobacteriales</taxon>
        <taxon>Flavobacteriaceae</taxon>
        <taxon>Flavobacterium</taxon>
    </lineage>
</organism>
<reference evidence="3 4" key="1">
    <citation type="submission" date="2018-05" db="EMBL/GenBank/DDBJ databases">
        <title>Genome sequencing of Flavobacterium sp. HYN0049.</title>
        <authorList>
            <person name="Yi H."/>
            <person name="Baek C."/>
        </authorList>
    </citation>
    <scope>NUCLEOTIDE SEQUENCE [LARGE SCALE GENOMIC DNA]</scope>
    <source>
        <strain evidence="3 4">HYN0049</strain>
    </source>
</reference>
<dbReference type="AlphaFoldDB" id="A0A2S1SEF0"/>
<dbReference type="RefSeq" id="WP_108902591.1">
    <property type="nucleotide sequence ID" value="NZ_CP029187.1"/>
</dbReference>
<accession>A0A2S1SEF0</accession>
<gene>
    <name evidence="3" type="ORF">HYN49_02190</name>
</gene>
<proteinExistence type="predicted"/>
<keyword evidence="4" id="KW-1185">Reference proteome</keyword>
<dbReference type="EMBL" id="CP029187">
    <property type="protein sequence ID" value="AWI24793.1"/>
    <property type="molecule type" value="Genomic_DNA"/>
</dbReference>
<dbReference type="KEGG" id="fpal:HYN49_02190"/>
<feature type="signal peptide" evidence="1">
    <location>
        <begin position="1"/>
        <end position="17"/>
    </location>
</feature>
<feature type="domain" description="Outer membrane protein beta-barrel" evidence="2">
    <location>
        <begin position="17"/>
        <end position="209"/>
    </location>
</feature>
<name>A0A2S1SEF0_9FLAO</name>
<dbReference type="InterPro" id="IPR025665">
    <property type="entry name" value="Beta-barrel_OMP_2"/>
</dbReference>
<dbReference type="Pfam" id="PF13568">
    <property type="entry name" value="OMP_b-brl_2"/>
    <property type="match status" value="1"/>
</dbReference>